<organism evidence="2 3">
    <name type="scientific">Alcaligenes xylosoxydans xylosoxydans</name>
    <name type="common">Achromobacter xylosoxidans</name>
    <dbReference type="NCBI Taxonomy" id="85698"/>
    <lineage>
        <taxon>Bacteria</taxon>
        <taxon>Pseudomonadati</taxon>
        <taxon>Pseudomonadota</taxon>
        <taxon>Betaproteobacteria</taxon>
        <taxon>Burkholderiales</taxon>
        <taxon>Alcaligenaceae</taxon>
        <taxon>Achromobacter</taxon>
    </lineage>
</organism>
<evidence type="ECO:0000313" key="3">
    <source>
        <dbReference type="Proteomes" id="UP001141992"/>
    </source>
</evidence>
<gene>
    <name evidence="2" type="ORF">O9570_30625</name>
</gene>
<evidence type="ECO:0000256" key="1">
    <source>
        <dbReference type="SAM" id="MobiDB-lite"/>
    </source>
</evidence>
<evidence type="ECO:0000313" key="2">
    <source>
        <dbReference type="EMBL" id="MCZ8405837.1"/>
    </source>
</evidence>
<dbReference type="AlphaFoldDB" id="A0A0D6ICU7"/>
<sequence>MDREELLELMILTPAPTPSLDAWDSVLAIYAGHLEKLGAKLDEKDLGLLVASGAMFYRTLCQANAARLQALERQAAQPSRGAKDGHDGTEPAPKGKGL</sequence>
<feature type="region of interest" description="Disordered" evidence="1">
    <location>
        <begin position="72"/>
        <end position="98"/>
    </location>
</feature>
<protein>
    <submittedName>
        <fullName evidence="2">Uncharacterized protein</fullName>
    </submittedName>
</protein>
<comment type="caution">
    <text evidence="2">The sequence shown here is derived from an EMBL/GenBank/DDBJ whole genome shotgun (WGS) entry which is preliminary data.</text>
</comment>
<proteinExistence type="predicted"/>
<dbReference type="KEGG" id="axx:ERS451415_04591"/>
<dbReference type="RefSeq" id="WP_006387555.1">
    <property type="nucleotide sequence ID" value="NZ_CP025774.1"/>
</dbReference>
<dbReference type="Proteomes" id="UP001141992">
    <property type="component" value="Unassembled WGS sequence"/>
</dbReference>
<reference evidence="2" key="1">
    <citation type="submission" date="2022-12" db="EMBL/GenBank/DDBJ databases">
        <authorList>
            <person name="Voronina O.L."/>
            <person name="Kunda M.S."/>
            <person name="Ryzhova N."/>
            <person name="Aksenova E.I."/>
        </authorList>
    </citation>
    <scope>NUCLEOTIDE SEQUENCE</scope>
    <source>
        <strain evidence="2">SCCH136:Ach223948</strain>
    </source>
</reference>
<dbReference type="EMBL" id="JAPZVI010000054">
    <property type="protein sequence ID" value="MCZ8405837.1"/>
    <property type="molecule type" value="Genomic_DNA"/>
</dbReference>
<accession>A0A0D6ICU7</accession>
<name>A0A0D6ICU7_ALCXX</name>